<protein>
    <submittedName>
        <fullName evidence="2">Uncharacterized protein</fullName>
    </submittedName>
</protein>
<evidence type="ECO:0000313" key="2">
    <source>
        <dbReference type="EMBL" id="CAB4168848.1"/>
    </source>
</evidence>
<name>A0A6J5PI51_9CAUD</name>
<sequence>MATLNFNVNDPKSFDMPLPEGVVIPDYSKPKSEPEPKPESEPNQEIELEQNHAHSEWRAEMKAKGIELSDLTKVVSSTPSQSPFEQAKSEWREATTKRKQILAELDYEVLQARKKMDSFR</sequence>
<feature type="region of interest" description="Disordered" evidence="1">
    <location>
        <begin position="1"/>
        <end position="52"/>
    </location>
</feature>
<organism evidence="2">
    <name type="scientific">uncultured Caudovirales phage</name>
    <dbReference type="NCBI Taxonomy" id="2100421"/>
    <lineage>
        <taxon>Viruses</taxon>
        <taxon>Duplodnaviria</taxon>
        <taxon>Heunggongvirae</taxon>
        <taxon>Uroviricota</taxon>
        <taxon>Caudoviricetes</taxon>
        <taxon>Peduoviridae</taxon>
        <taxon>Maltschvirus</taxon>
        <taxon>Maltschvirus maltsch</taxon>
    </lineage>
</organism>
<dbReference type="EMBL" id="LR798364">
    <property type="protein sequence ID" value="CAB5226856.1"/>
    <property type="molecule type" value="Genomic_DNA"/>
</dbReference>
<proteinExistence type="predicted"/>
<evidence type="ECO:0000256" key="1">
    <source>
        <dbReference type="SAM" id="MobiDB-lite"/>
    </source>
</evidence>
<feature type="compositionally biased region" description="Basic and acidic residues" evidence="1">
    <location>
        <begin position="28"/>
        <end position="40"/>
    </location>
</feature>
<evidence type="ECO:0000313" key="3">
    <source>
        <dbReference type="EMBL" id="CAB5226856.1"/>
    </source>
</evidence>
<gene>
    <name evidence="3" type="ORF">UFOVP1516_43</name>
    <name evidence="2" type="ORF">UFOVP887_1</name>
</gene>
<dbReference type="EMBL" id="LR796837">
    <property type="protein sequence ID" value="CAB4168848.1"/>
    <property type="molecule type" value="Genomic_DNA"/>
</dbReference>
<accession>A0A6J5PI51</accession>
<reference evidence="2" key="1">
    <citation type="submission" date="2020-05" db="EMBL/GenBank/DDBJ databases">
        <authorList>
            <person name="Chiriac C."/>
            <person name="Salcher M."/>
            <person name="Ghai R."/>
            <person name="Kavagutti S V."/>
        </authorList>
    </citation>
    <scope>NUCLEOTIDE SEQUENCE</scope>
</reference>
<feature type="compositionally biased region" description="Polar residues" evidence="1">
    <location>
        <begin position="1"/>
        <end position="10"/>
    </location>
</feature>